<reference evidence="3" key="1">
    <citation type="journal article" date="2016" name="Nature">
        <title>Genome evolution in the allotetraploid frog Xenopus laevis.</title>
        <authorList>
            <person name="Session A.M."/>
            <person name="Uno Y."/>
            <person name="Kwon T."/>
            <person name="Chapman J.A."/>
            <person name="Toyoda A."/>
            <person name="Takahashi S."/>
            <person name="Fukui A."/>
            <person name="Hikosaka A."/>
            <person name="Suzuki A."/>
            <person name="Kondo M."/>
            <person name="van Heeringen S.J."/>
            <person name="Quigley I."/>
            <person name="Heinz S."/>
            <person name="Ogino H."/>
            <person name="Ochi H."/>
            <person name="Hellsten U."/>
            <person name="Lyons J.B."/>
            <person name="Simakov O."/>
            <person name="Putnam N."/>
            <person name="Stites J."/>
            <person name="Kuroki Y."/>
            <person name="Tanaka T."/>
            <person name="Michiue T."/>
            <person name="Watanabe M."/>
            <person name="Bogdanovic O."/>
            <person name="Lister R."/>
            <person name="Georgiou G."/>
            <person name="Paranjpe S.S."/>
            <person name="van Kruijsbergen I."/>
            <person name="Shu S."/>
            <person name="Carlson J."/>
            <person name="Kinoshita T."/>
            <person name="Ohta Y."/>
            <person name="Mawaribuchi S."/>
            <person name="Jenkins J."/>
            <person name="Grimwood J."/>
            <person name="Schmutz J."/>
            <person name="Mitros T."/>
            <person name="Mozaffari S.V."/>
            <person name="Suzuki Y."/>
            <person name="Haramoto Y."/>
            <person name="Yamamoto T.S."/>
            <person name="Takagi C."/>
            <person name="Heald R."/>
            <person name="Miller K."/>
            <person name="Haudenschild C."/>
            <person name="Kitzman J."/>
            <person name="Nakayama T."/>
            <person name="Izutsu Y."/>
            <person name="Robert J."/>
            <person name="Fortriede J."/>
            <person name="Burns K."/>
            <person name="Lotay V."/>
            <person name="Karimi K."/>
            <person name="Yasuoka Y."/>
            <person name="Dichmann D.S."/>
            <person name="Flajnik M.F."/>
            <person name="Houston D.W."/>
            <person name="Shendure J."/>
            <person name="DuPasquier L."/>
            <person name="Vize P.D."/>
            <person name="Zorn A.M."/>
            <person name="Ito M."/>
            <person name="Marcotte E.M."/>
            <person name="Wallingford J.B."/>
            <person name="Ito Y."/>
            <person name="Asashima M."/>
            <person name="Ueno N."/>
            <person name="Matsuda Y."/>
            <person name="Veenstra G.J."/>
            <person name="Fujiyama A."/>
            <person name="Harland R.M."/>
            <person name="Taira M."/>
            <person name="Rokhsar D.S."/>
        </authorList>
    </citation>
    <scope>NUCLEOTIDE SEQUENCE [LARGE SCALE GENOMIC DNA]</scope>
    <source>
        <strain evidence="3">J</strain>
    </source>
</reference>
<evidence type="ECO:0000313" key="2">
    <source>
        <dbReference type="EMBL" id="OCT85890.1"/>
    </source>
</evidence>
<name>A0A974D848_XENLA</name>
<feature type="region of interest" description="Disordered" evidence="1">
    <location>
        <begin position="1"/>
        <end position="25"/>
    </location>
</feature>
<dbReference type="EMBL" id="CM004472">
    <property type="protein sequence ID" value="OCT85890.1"/>
    <property type="molecule type" value="Genomic_DNA"/>
</dbReference>
<gene>
    <name evidence="2" type="ORF">XELAEV_18024059mg</name>
</gene>
<protein>
    <submittedName>
        <fullName evidence="2">Uncharacterized protein</fullName>
    </submittedName>
</protein>
<evidence type="ECO:0000313" key="3">
    <source>
        <dbReference type="Proteomes" id="UP000694892"/>
    </source>
</evidence>
<dbReference type="AlphaFoldDB" id="A0A974D848"/>
<sequence length="159" mass="17526">MLPELRSGQFKRGGAELSPFPPRTQRQAVRTRLAVSPDAALVMSTRFFIKRTSYLIQQAGVLNDRLGCPGPPPPEAAVWGPQCSGQLQLLHMSSASHTTRLHTKCGPSEGANVLMLVGPGWQGVQWPSMTLHAISRKLHWPGVLFNEYHRAILFFISMG</sequence>
<evidence type="ECO:0000256" key="1">
    <source>
        <dbReference type="SAM" id="MobiDB-lite"/>
    </source>
</evidence>
<proteinExistence type="predicted"/>
<dbReference type="Proteomes" id="UP000694892">
    <property type="component" value="Chromosome 4L"/>
</dbReference>
<accession>A0A974D848</accession>
<organism evidence="2 3">
    <name type="scientific">Xenopus laevis</name>
    <name type="common">African clawed frog</name>
    <dbReference type="NCBI Taxonomy" id="8355"/>
    <lineage>
        <taxon>Eukaryota</taxon>
        <taxon>Metazoa</taxon>
        <taxon>Chordata</taxon>
        <taxon>Craniata</taxon>
        <taxon>Vertebrata</taxon>
        <taxon>Euteleostomi</taxon>
        <taxon>Amphibia</taxon>
        <taxon>Batrachia</taxon>
        <taxon>Anura</taxon>
        <taxon>Pipoidea</taxon>
        <taxon>Pipidae</taxon>
        <taxon>Xenopodinae</taxon>
        <taxon>Xenopus</taxon>
        <taxon>Xenopus</taxon>
    </lineage>
</organism>